<dbReference type="Proteomes" id="UP000887540">
    <property type="component" value="Unplaced"/>
</dbReference>
<dbReference type="AlphaFoldDB" id="A0A914CWJ4"/>
<organism evidence="2 3">
    <name type="scientific">Acrobeloides nanus</name>
    <dbReference type="NCBI Taxonomy" id="290746"/>
    <lineage>
        <taxon>Eukaryota</taxon>
        <taxon>Metazoa</taxon>
        <taxon>Ecdysozoa</taxon>
        <taxon>Nematoda</taxon>
        <taxon>Chromadorea</taxon>
        <taxon>Rhabditida</taxon>
        <taxon>Tylenchina</taxon>
        <taxon>Cephalobomorpha</taxon>
        <taxon>Cephaloboidea</taxon>
        <taxon>Cephalobidae</taxon>
        <taxon>Acrobeloides</taxon>
    </lineage>
</organism>
<dbReference type="WBParaSite" id="ACRNAN_scaffold15574.g12572.t1">
    <property type="protein sequence ID" value="ACRNAN_scaffold15574.g12572.t1"/>
    <property type="gene ID" value="ACRNAN_scaffold15574.g12572"/>
</dbReference>
<accession>A0A914CWJ4</accession>
<name>A0A914CWJ4_9BILA</name>
<sequence length="103" mass="11254">MPHVNFNPDSIDWKGFFAEPQVGGSYFRGVPYMRGHGIGAVFRHLYRFLLPLATTAGKAVGREGLSVGARVLGDIAGGEEPKSAHTREGLRNLNQLKMQQTNS</sequence>
<evidence type="ECO:0000313" key="3">
    <source>
        <dbReference type="WBParaSite" id="ACRNAN_scaffold15574.g12572.t1"/>
    </source>
</evidence>
<evidence type="ECO:0000256" key="1">
    <source>
        <dbReference type="SAM" id="MobiDB-lite"/>
    </source>
</evidence>
<feature type="compositionally biased region" description="Basic and acidic residues" evidence="1">
    <location>
        <begin position="79"/>
        <end position="90"/>
    </location>
</feature>
<feature type="region of interest" description="Disordered" evidence="1">
    <location>
        <begin position="76"/>
        <end position="103"/>
    </location>
</feature>
<evidence type="ECO:0000313" key="2">
    <source>
        <dbReference type="Proteomes" id="UP000887540"/>
    </source>
</evidence>
<proteinExistence type="predicted"/>
<feature type="compositionally biased region" description="Polar residues" evidence="1">
    <location>
        <begin position="92"/>
        <end position="103"/>
    </location>
</feature>
<reference evidence="3" key="1">
    <citation type="submission" date="2022-11" db="UniProtKB">
        <authorList>
            <consortium name="WormBaseParasite"/>
        </authorList>
    </citation>
    <scope>IDENTIFICATION</scope>
</reference>
<keyword evidence="2" id="KW-1185">Reference proteome</keyword>
<protein>
    <submittedName>
        <fullName evidence="3">Uncharacterized protein</fullName>
    </submittedName>
</protein>